<dbReference type="AlphaFoldDB" id="A0A915AFT9"/>
<keyword evidence="1" id="KW-1185">Reference proteome</keyword>
<evidence type="ECO:0000313" key="1">
    <source>
        <dbReference type="Proteomes" id="UP000887569"/>
    </source>
</evidence>
<reference evidence="2" key="1">
    <citation type="submission" date="2022-11" db="UniProtKB">
        <authorList>
            <consortium name="WormBaseParasite"/>
        </authorList>
    </citation>
    <scope>IDENTIFICATION</scope>
</reference>
<organism evidence="1 2">
    <name type="scientific">Parascaris univalens</name>
    <name type="common">Nematode worm</name>
    <dbReference type="NCBI Taxonomy" id="6257"/>
    <lineage>
        <taxon>Eukaryota</taxon>
        <taxon>Metazoa</taxon>
        <taxon>Ecdysozoa</taxon>
        <taxon>Nematoda</taxon>
        <taxon>Chromadorea</taxon>
        <taxon>Rhabditida</taxon>
        <taxon>Spirurina</taxon>
        <taxon>Ascaridomorpha</taxon>
        <taxon>Ascaridoidea</taxon>
        <taxon>Ascarididae</taxon>
        <taxon>Parascaris</taxon>
    </lineage>
</organism>
<protein>
    <submittedName>
        <fullName evidence="2">Uncharacterized protein</fullName>
    </submittedName>
</protein>
<evidence type="ECO:0000313" key="2">
    <source>
        <dbReference type="WBParaSite" id="PgR007_g164_t02"/>
    </source>
</evidence>
<sequence length="156" mass="18190">MLVTCFESNPGYALPFGVGWNRFKSHVNASLVMMLLSISLQFFREMSYYDVIPIDTCVSVFLRFLSNFYFPSKKPWKRGSRKERIVDCRKFGINFIISSTGKKSTENGCRKFSICRQTIYLNCNSPHSLRSKYIQKYFFCKRNLKDTSTCGNSRNC</sequence>
<name>A0A915AFT9_PARUN</name>
<accession>A0A915AFT9</accession>
<proteinExistence type="predicted"/>
<dbReference type="Proteomes" id="UP000887569">
    <property type="component" value="Unplaced"/>
</dbReference>
<dbReference type="WBParaSite" id="PgR007_g164_t02">
    <property type="protein sequence ID" value="PgR007_g164_t02"/>
    <property type="gene ID" value="PgR007_g164"/>
</dbReference>